<evidence type="ECO:0000256" key="4">
    <source>
        <dbReference type="ARBA" id="ARBA00022448"/>
    </source>
</evidence>
<dbReference type="GO" id="GO:0000139">
    <property type="term" value="C:Golgi membrane"/>
    <property type="evidence" value="ECO:0007669"/>
    <property type="project" value="UniProtKB-SubCell"/>
</dbReference>
<keyword evidence="5" id="KW-0653">Protein transport</keyword>
<comment type="similarity">
    <text evidence="2">Belongs to the COG1 family.</text>
</comment>
<dbReference type="GO" id="GO:0006891">
    <property type="term" value="P:intra-Golgi vesicle-mediated transport"/>
    <property type="evidence" value="ECO:0007669"/>
    <property type="project" value="InterPro"/>
</dbReference>
<name>A0A383VGM8_TETOB</name>
<evidence type="ECO:0000256" key="8">
    <source>
        <dbReference type="SAM" id="MobiDB-lite"/>
    </source>
</evidence>
<evidence type="ECO:0000313" key="10">
    <source>
        <dbReference type="Proteomes" id="UP000256970"/>
    </source>
</evidence>
<reference evidence="9 10" key="1">
    <citation type="submission" date="2016-10" db="EMBL/GenBank/DDBJ databases">
        <authorList>
            <person name="Cai Z."/>
        </authorList>
    </citation>
    <scope>NUCLEOTIDE SEQUENCE [LARGE SCALE GENOMIC DNA]</scope>
</reference>
<dbReference type="InterPro" id="IPR033370">
    <property type="entry name" value="COG1"/>
</dbReference>
<dbReference type="Pfam" id="PF08700">
    <property type="entry name" value="VPS51_Exo84_N"/>
    <property type="match status" value="1"/>
</dbReference>
<keyword evidence="7" id="KW-0472">Membrane</keyword>
<evidence type="ECO:0000256" key="3">
    <source>
        <dbReference type="ARBA" id="ARBA00020978"/>
    </source>
</evidence>
<evidence type="ECO:0000313" key="9">
    <source>
        <dbReference type="EMBL" id="SZX63546.1"/>
    </source>
</evidence>
<evidence type="ECO:0000256" key="2">
    <source>
        <dbReference type="ARBA" id="ARBA00006653"/>
    </source>
</evidence>
<dbReference type="GO" id="GO:0015031">
    <property type="term" value="P:protein transport"/>
    <property type="evidence" value="ECO:0007669"/>
    <property type="project" value="UniProtKB-KW"/>
</dbReference>
<evidence type="ECO:0000256" key="7">
    <source>
        <dbReference type="ARBA" id="ARBA00023136"/>
    </source>
</evidence>
<sequence length="1335" mass="133377">MSAGQKQSVSAAAEALFETKNVAEIRKIEAQTRREIDDKNQQLRQLVGDSYRDLIEGTDKIIDISTKCHGILSNILTIQEGFGSLAVSVTGAGGAQEGKDFVRKHQELHAVGARVKFILDTPEVLWGCLDGQQHLEAARRLLRVHEVHAHLQGTCAADIAAKFPLISHQWPVVLKFREQILDVSTSTLSSKPSLSSQEAADAVAALALLQGLSSAAALQQLLGCRKQWVQQRLQQALSAAAAAAAQQEPGAVLAELAQQVQSCIAQVGELFTASAPAKPGSSSSSLLQQVLQEDEADASELYFGSMDTAGEGSNSPEAVAWCQKSSAACQQLTPLQRSQVEQACSAWLADVAAACSEHGLQLLQCCASAHSLLDAEQSVQLAIAEWSPAQSADAAAAAAGDAAALDVQATSDQVATAAVSAGNGSASRLGRAGSSAVGLMASSGKGSDAAGSPRALRGRVLSEWDVTCERVLGQKLDLWQVLFHAAFLERAKAIIADCLQDAAGSIHEPLRAALKQAAAHTPEPAGQLQPGNWPSAVQLQGAGQLDRTYTALGGRSSSMAWAGGAQGGLGYSRSGQLLLGSLSGMVAGEAEPAAFRSEVSSIKQLFDARLHAALQAVLLLTGSPIDEQDAAAAGGISRSTTATATSLTAAAAAGTGSLPTGMARAGSIAPAAAAATAFSNSGSSLAGGAAAAAAGACAAAGKARSVELQQYAQQQCVELMQKLAGQLQQQLQQLPAAAQGAAGAPVVEQVLLLARLCHALATGSTMLPALLGPPEAWPAAAKAGPNAAAAGSGSSSNALPASIAQGMSALGPAAAALLRMHHPSLMGQQGGSTAAVAAAASQLAAVQQQLHGIACSGYSTWAAWVASSLSAALLAALKADELLHSSTAPLSWIETCVTADGSSSAAASLLDPLEGDGGAAGGGDMRFSLPGCPSSALLQMLSLACSETRRAGEHLISADALQLLQWELHGAALAALQQLGSSSSSSNGSQPGAAAADGSNSTTVSEKGVLQLLFDQRLLRDVLGGSKPPAAEAAAAAAGAGAAASTNGTAGAAGAAARKRLVQDVEQQLQDQLDPIDWATYEPHLWANVQRYHGRTAVLLGMLGQLHKPYADNPRPAGGAASSELNALNVLPVAARFHYLPISTPTAMHAGAAAAKQRALSMGPGGAGLPGFAGEAAAAGAVLAAAAAAAAGDGGSGSQASDLAAQYVLSELGSGSSGMARASPGLAVDGAAAAAAGGAQAVSQLHLSADAAAAAGASALSALQARLQGSGFGAFGSLLGDRAAGAAAEVSAMAQNFGDLLPSAGLGGGILSSFSRRDGTAGSGSGQAAVPGSRK</sequence>
<comment type="subcellular location">
    <subcellularLocation>
        <location evidence="1">Golgi apparatus membrane</location>
        <topology evidence="1">Peripheral membrane protein</topology>
    </subcellularLocation>
</comment>
<accession>A0A383VGM8</accession>
<evidence type="ECO:0000256" key="5">
    <source>
        <dbReference type="ARBA" id="ARBA00022927"/>
    </source>
</evidence>
<dbReference type="PANTHER" id="PTHR31658">
    <property type="entry name" value="CONSERVED OLIGOMERIC GOLGI COMPLEX SUBUNIT 1"/>
    <property type="match status" value="1"/>
</dbReference>
<dbReference type="GO" id="GO:0017119">
    <property type="term" value="C:Golgi transport complex"/>
    <property type="evidence" value="ECO:0007669"/>
    <property type="project" value="InterPro"/>
</dbReference>
<gene>
    <name evidence="9" type="ORF">BQ4739_LOCUS4082</name>
</gene>
<keyword evidence="10" id="KW-1185">Reference proteome</keyword>
<dbReference type="Proteomes" id="UP000256970">
    <property type="component" value="Unassembled WGS sequence"/>
</dbReference>
<protein>
    <recommendedName>
        <fullName evidence="3">Conserved oligomeric Golgi complex subunit 1</fullName>
    </recommendedName>
</protein>
<evidence type="ECO:0000256" key="1">
    <source>
        <dbReference type="ARBA" id="ARBA00004395"/>
    </source>
</evidence>
<feature type="region of interest" description="Disordered" evidence="8">
    <location>
        <begin position="1315"/>
        <end position="1335"/>
    </location>
</feature>
<organism evidence="9 10">
    <name type="scientific">Tetradesmus obliquus</name>
    <name type="common">Green alga</name>
    <name type="synonym">Acutodesmus obliquus</name>
    <dbReference type="NCBI Taxonomy" id="3088"/>
    <lineage>
        <taxon>Eukaryota</taxon>
        <taxon>Viridiplantae</taxon>
        <taxon>Chlorophyta</taxon>
        <taxon>core chlorophytes</taxon>
        <taxon>Chlorophyceae</taxon>
        <taxon>CS clade</taxon>
        <taxon>Sphaeropleales</taxon>
        <taxon>Scenedesmaceae</taxon>
        <taxon>Tetradesmus</taxon>
    </lineage>
</organism>
<dbReference type="EMBL" id="FNXT01000330">
    <property type="protein sequence ID" value="SZX63546.1"/>
    <property type="molecule type" value="Genomic_DNA"/>
</dbReference>
<feature type="compositionally biased region" description="Low complexity" evidence="8">
    <location>
        <begin position="981"/>
        <end position="996"/>
    </location>
</feature>
<feature type="region of interest" description="Disordered" evidence="8">
    <location>
        <begin position="981"/>
        <end position="1001"/>
    </location>
</feature>
<dbReference type="STRING" id="3088.A0A383VGM8"/>
<keyword evidence="6" id="KW-0333">Golgi apparatus</keyword>
<dbReference type="PANTHER" id="PTHR31658:SF0">
    <property type="entry name" value="CONSERVED OLIGOMERIC GOLGI COMPLEX SUBUNIT 1"/>
    <property type="match status" value="1"/>
</dbReference>
<keyword evidence="4" id="KW-0813">Transport</keyword>
<evidence type="ECO:0000256" key="6">
    <source>
        <dbReference type="ARBA" id="ARBA00023034"/>
    </source>
</evidence>
<proteinExistence type="inferred from homology"/>